<reference evidence="2 3" key="1">
    <citation type="submission" date="2018-10" db="EMBL/GenBank/DDBJ databases">
        <title>A high-quality apple genome assembly.</title>
        <authorList>
            <person name="Hu J."/>
        </authorList>
    </citation>
    <scope>NUCLEOTIDE SEQUENCE [LARGE SCALE GENOMIC DNA]</scope>
    <source>
        <strain evidence="3">cv. HFTH1</strain>
        <tissue evidence="2">Young leaf</tissue>
    </source>
</reference>
<proteinExistence type="predicted"/>
<evidence type="ECO:0000256" key="1">
    <source>
        <dbReference type="SAM" id="MobiDB-lite"/>
    </source>
</evidence>
<dbReference type="PANTHER" id="PTHR38542">
    <property type="entry name" value="OS04G0450500 PROTEIN"/>
    <property type="match status" value="1"/>
</dbReference>
<keyword evidence="3" id="KW-1185">Reference proteome</keyword>
<dbReference type="AlphaFoldDB" id="A0A498I497"/>
<accession>A0A498I497</accession>
<sequence length="273" mass="30541">MSKKGETEKGSRMGEEEELKISMDEENSRETGKQPEDMLFTFATLTNSCKALFYAPVAEIFLPFNSISHDQCESFNKEDMFISRKLYKAGDGGVARDLICTGCQLCGSPLELDSENVFKHNAVALYCSESLNHLHAISSIYRVFIYMCGTKQIMHRSWSETRPQSSCSGTSGLKECSYYKGKKQAGKVDSKDVPTHTSLNAKAAWQPKAAEGGVVTETRRARNQRGNTAENNAAARKEQPFEIRSQCKCRFCLDKANGRFEMVSVQLPCFKTK</sequence>
<feature type="region of interest" description="Disordered" evidence="1">
    <location>
        <begin position="1"/>
        <end position="33"/>
    </location>
</feature>
<dbReference type="PANTHER" id="PTHR38542:SF2">
    <property type="entry name" value="REPLICATION FACTOR A C-TERMINAL DOMAIN-CONTAINING PROTEIN"/>
    <property type="match status" value="1"/>
</dbReference>
<gene>
    <name evidence="2" type="ORF">DVH24_042720</name>
</gene>
<dbReference type="Proteomes" id="UP000290289">
    <property type="component" value="Chromosome 15"/>
</dbReference>
<dbReference type="EMBL" id="RDQH01000341">
    <property type="protein sequence ID" value="RXH75933.1"/>
    <property type="molecule type" value="Genomic_DNA"/>
</dbReference>
<comment type="caution">
    <text evidence="2">The sequence shown here is derived from an EMBL/GenBank/DDBJ whole genome shotgun (WGS) entry which is preliminary data.</text>
</comment>
<evidence type="ECO:0000313" key="3">
    <source>
        <dbReference type="Proteomes" id="UP000290289"/>
    </source>
</evidence>
<name>A0A498I497_MALDO</name>
<evidence type="ECO:0000313" key="2">
    <source>
        <dbReference type="EMBL" id="RXH75933.1"/>
    </source>
</evidence>
<protein>
    <submittedName>
        <fullName evidence="2">Uncharacterized protein</fullName>
    </submittedName>
</protein>
<organism evidence="2 3">
    <name type="scientific">Malus domestica</name>
    <name type="common">Apple</name>
    <name type="synonym">Pyrus malus</name>
    <dbReference type="NCBI Taxonomy" id="3750"/>
    <lineage>
        <taxon>Eukaryota</taxon>
        <taxon>Viridiplantae</taxon>
        <taxon>Streptophyta</taxon>
        <taxon>Embryophyta</taxon>
        <taxon>Tracheophyta</taxon>
        <taxon>Spermatophyta</taxon>
        <taxon>Magnoliopsida</taxon>
        <taxon>eudicotyledons</taxon>
        <taxon>Gunneridae</taxon>
        <taxon>Pentapetalae</taxon>
        <taxon>rosids</taxon>
        <taxon>fabids</taxon>
        <taxon>Rosales</taxon>
        <taxon>Rosaceae</taxon>
        <taxon>Amygdaloideae</taxon>
        <taxon>Maleae</taxon>
        <taxon>Malus</taxon>
    </lineage>
</organism>
<feature type="region of interest" description="Disordered" evidence="1">
    <location>
        <begin position="209"/>
        <end position="237"/>
    </location>
</feature>